<evidence type="ECO:0000259" key="4">
    <source>
        <dbReference type="Pfam" id="PF25876"/>
    </source>
</evidence>
<dbReference type="Pfam" id="PF25876">
    <property type="entry name" value="HH_MFP_RND"/>
    <property type="match status" value="1"/>
</dbReference>
<accession>A0A419VWU7</accession>
<gene>
    <name evidence="7" type="ORF">BC643_3704</name>
</gene>
<protein>
    <submittedName>
        <fullName evidence="7">HlyD family secretion protein</fullName>
    </submittedName>
</protein>
<dbReference type="Gene3D" id="1.10.287.470">
    <property type="entry name" value="Helix hairpin bin"/>
    <property type="match status" value="1"/>
</dbReference>
<feature type="domain" description="Multidrug resistance protein MdtA-like alpha-helical hairpin" evidence="4">
    <location>
        <begin position="99"/>
        <end position="168"/>
    </location>
</feature>
<dbReference type="InterPro" id="IPR058624">
    <property type="entry name" value="MdtA-like_HH"/>
</dbReference>
<feature type="region of interest" description="Disordered" evidence="2">
    <location>
        <begin position="374"/>
        <end position="405"/>
    </location>
</feature>
<feature type="transmembrane region" description="Helical" evidence="3">
    <location>
        <begin position="5"/>
        <end position="25"/>
    </location>
</feature>
<comment type="caution">
    <text evidence="7">The sequence shown here is derived from an EMBL/GenBank/DDBJ whole genome shotgun (WGS) entry which is preliminary data.</text>
</comment>
<dbReference type="Gene3D" id="2.40.50.100">
    <property type="match status" value="1"/>
</dbReference>
<dbReference type="SUPFAM" id="SSF111369">
    <property type="entry name" value="HlyD-like secretion proteins"/>
    <property type="match status" value="1"/>
</dbReference>
<dbReference type="RefSeq" id="WP_120274727.1">
    <property type="nucleotide sequence ID" value="NZ_RAPN01000003.1"/>
</dbReference>
<dbReference type="GO" id="GO:1990281">
    <property type="term" value="C:efflux pump complex"/>
    <property type="evidence" value="ECO:0007669"/>
    <property type="project" value="TreeGrafter"/>
</dbReference>
<keyword evidence="3" id="KW-0812">Transmembrane</keyword>
<evidence type="ECO:0000256" key="3">
    <source>
        <dbReference type="SAM" id="Phobius"/>
    </source>
</evidence>
<proteinExistence type="inferred from homology"/>
<name>A0A419VWU7_9BACT</name>
<dbReference type="EMBL" id="RAPN01000003">
    <property type="protein sequence ID" value="RKD87697.1"/>
    <property type="molecule type" value="Genomic_DNA"/>
</dbReference>
<organism evidence="7 8">
    <name type="scientific">Mangrovibacterium diazotrophicum</name>
    <dbReference type="NCBI Taxonomy" id="1261403"/>
    <lineage>
        <taxon>Bacteria</taxon>
        <taxon>Pseudomonadati</taxon>
        <taxon>Bacteroidota</taxon>
        <taxon>Bacteroidia</taxon>
        <taxon>Marinilabiliales</taxon>
        <taxon>Prolixibacteraceae</taxon>
        <taxon>Mangrovibacterium</taxon>
    </lineage>
</organism>
<evidence type="ECO:0000256" key="1">
    <source>
        <dbReference type="ARBA" id="ARBA00009477"/>
    </source>
</evidence>
<keyword evidence="3" id="KW-1133">Transmembrane helix</keyword>
<dbReference type="GO" id="GO:0015562">
    <property type="term" value="F:efflux transmembrane transporter activity"/>
    <property type="evidence" value="ECO:0007669"/>
    <property type="project" value="TreeGrafter"/>
</dbReference>
<dbReference type="PANTHER" id="PTHR30469">
    <property type="entry name" value="MULTIDRUG RESISTANCE PROTEIN MDTA"/>
    <property type="match status" value="1"/>
</dbReference>
<dbReference type="Pfam" id="PF25954">
    <property type="entry name" value="Beta-barrel_RND_2"/>
    <property type="match status" value="1"/>
</dbReference>
<dbReference type="PANTHER" id="PTHR30469:SF33">
    <property type="entry name" value="SLR1207 PROTEIN"/>
    <property type="match status" value="1"/>
</dbReference>
<dbReference type="InterPro" id="IPR006143">
    <property type="entry name" value="RND_pump_MFP"/>
</dbReference>
<evidence type="ECO:0000259" key="5">
    <source>
        <dbReference type="Pfam" id="PF25917"/>
    </source>
</evidence>
<dbReference type="Proteomes" id="UP000283387">
    <property type="component" value="Unassembled WGS sequence"/>
</dbReference>
<dbReference type="InterPro" id="IPR058792">
    <property type="entry name" value="Beta-barrel_RND_2"/>
</dbReference>
<reference evidence="7 8" key="1">
    <citation type="submission" date="2018-09" db="EMBL/GenBank/DDBJ databases">
        <title>Genomic Encyclopedia of Archaeal and Bacterial Type Strains, Phase II (KMG-II): from individual species to whole genera.</title>
        <authorList>
            <person name="Goeker M."/>
        </authorList>
    </citation>
    <scope>NUCLEOTIDE SEQUENCE [LARGE SCALE GENOMIC DNA]</scope>
    <source>
        <strain evidence="7 8">DSM 27148</strain>
    </source>
</reference>
<evidence type="ECO:0000313" key="8">
    <source>
        <dbReference type="Proteomes" id="UP000283387"/>
    </source>
</evidence>
<comment type="similarity">
    <text evidence="1">Belongs to the membrane fusion protein (MFP) (TC 8.A.1) family.</text>
</comment>
<evidence type="ECO:0000313" key="7">
    <source>
        <dbReference type="EMBL" id="RKD87697.1"/>
    </source>
</evidence>
<dbReference type="Pfam" id="PF25917">
    <property type="entry name" value="BSH_RND"/>
    <property type="match status" value="1"/>
</dbReference>
<dbReference type="InterPro" id="IPR058625">
    <property type="entry name" value="MdtA-like_BSH"/>
</dbReference>
<sequence>MKKKLIYTIIAVVVVAIGLLAFKMFGTSEQPITIKTEKVGRSTISNTVTATGTIEATQTVEVGTQVSGRIDKIYVDYNSIVKEGQLIAVLDTQSLASSLHSAVASYNKAKAEYNYQKSTYERYQKLIDKKLIAQSDFDEVVYNYESAKASVSSAEAQYKTAKTNLDYAYIYSPIDGIVLERDVEEGETVAASYSTPTLFTIANDLTQMEIEADVDEADIGQVKLDQRVEFTVDAFPDKIFEGSVKEIHLNPTDDESVVTYTVVINAPNPDKTLMPGMTANANFYVTEKVNVLSVPNLAVEFQPNAELMAKYQEEHPEVTVEMPAPGGDMSSKTMVWVKDGNKIYPQEVTVGETDEINYEMLSGPKEGSDLIVSMATVSSGSSDAESSEARSPFMPTPPGGNKNKK</sequence>
<dbReference type="Gene3D" id="2.40.30.170">
    <property type="match status" value="1"/>
</dbReference>
<feature type="domain" description="Multidrug resistance protein MdtA-like barrel-sandwich hybrid" evidence="5">
    <location>
        <begin position="59"/>
        <end position="198"/>
    </location>
</feature>
<dbReference type="FunFam" id="2.40.30.170:FF:000010">
    <property type="entry name" value="Efflux RND transporter periplasmic adaptor subunit"/>
    <property type="match status" value="1"/>
</dbReference>
<keyword evidence="3" id="KW-0472">Membrane</keyword>
<evidence type="ECO:0000256" key="2">
    <source>
        <dbReference type="SAM" id="MobiDB-lite"/>
    </source>
</evidence>
<dbReference type="AlphaFoldDB" id="A0A419VWU7"/>
<dbReference type="OrthoDB" id="9809068at2"/>
<dbReference type="NCBIfam" id="TIGR01730">
    <property type="entry name" value="RND_mfp"/>
    <property type="match status" value="1"/>
</dbReference>
<keyword evidence="8" id="KW-1185">Reference proteome</keyword>
<feature type="domain" description="CusB-like beta-barrel" evidence="6">
    <location>
        <begin position="210"/>
        <end position="283"/>
    </location>
</feature>
<evidence type="ECO:0000259" key="6">
    <source>
        <dbReference type="Pfam" id="PF25954"/>
    </source>
</evidence>